<sequence>MHFSFRNTLLLKLLILVYVPLMTACSINNKIQYSSIITNSLQWKNHEKAIENITHYQTQGLVIYISDSKKFYVRFKWHQISPNHYHLSLINVLGITELQIEKQGSTVKIIDNKGIHYIGNNAEKMIRGLIGINIPLNNLSKWILGLPDHCAQYYLNQDNRLESFRYNHSNQHWKVYIEHYNNKMIPALPSNIEFIEGNRHIKLCIDKWDILK</sequence>
<organism evidence="14 15">
    <name type="scientific">Candidatus Pantoea carbekii</name>
    <dbReference type="NCBI Taxonomy" id="1235990"/>
    <lineage>
        <taxon>Bacteria</taxon>
        <taxon>Pseudomonadati</taxon>
        <taxon>Pseudomonadota</taxon>
        <taxon>Gammaproteobacteria</taxon>
        <taxon>Enterobacterales</taxon>
        <taxon>Erwiniaceae</taxon>
        <taxon>Pantoea</taxon>
    </lineage>
</organism>
<dbReference type="NCBIfam" id="TIGR00548">
    <property type="entry name" value="lolB"/>
    <property type="match status" value="1"/>
</dbReference>
<evidence type="ECO:0000256" key="9">
    <source>
        <dbReference type="ARBA" id="ARBA00023139"/>
    </source>
</evidence>
<keyword evidence="5 13" id="KW-0813">Transport</keyword>
<evidence type="ECO:0000256" key="12">
    <source>
        <dbReference type="ARBA" id="ARBA00023288"/>
    </source>
</evidence>
<dbReference type="Proteomes" id="UP000016900">
    <property type="component" value="Chromosome"/>
</dbReference>
<evidence type="ECO:0000313" key="15">
    <source>
        <dbReference type="Proteomes" id="UP000016900"/>
    </source>
</evidence>
<keyword evidence="9 13" id="KW-0564">Palmitate</keyword>
<reference evidence="14 15" key="1">
    <citation type="submission" date="2012-10" db="EMBL/GenBank/DDBJ databases">
        <title>Genome sequence of the symbiont of the pentatomidae stink bug Halyomorpha halys.</title>
        <authorList>
            <person name="Kobayashi H."/>
            <person name="Fujii-Muramatsu R."/>
            <person name="Takeishi K."/>
            <person name="Noda H."/>
        </authorList>
    </citation>
    <scope>NUCLEOTIDE SEQUENCE [LARGE SCALE GENOMIC DNA]</scope>
</reference>
<dbReference type="eggNOG" id="COG3017">
    <property type="taxonomic scope" value="Bacteria"/>
</dbReference>
<comment type="function">
    <text evidence="13">Plays a critical role in the incorporation of lipoproteins in the outer membrane after they are released by the LolA protein.</text>
</comment>
<keyword evidence="8 13" id="KW-0472">Membrane</keyword>
<evidence type="ECO:0000256" key="11">
    <source>
        <dbReference type="ARBA" id="ARBA00023237"/>
    </source>
</evidence>
<dbReference type="AlphaFoldDB" id="U3U7X8"/>
<protein>
    <recommendedName>
        <fullName evidence="4 13">Outer-membrane lipoprotein LolB</fullName>
    </recommendedName>
</protein>
<evidence type="ECO:0000256" key="3">
    <source>
        <dbReference type="ARBA" id="ARBA00011245"/>
    </source>
</evidence>
<dbReference type="CDD" id="cd16326">
    <property type="entry name" value="LolB"/>
    <property type="match status" value="1"/>
</dbReference>
<evidence type="ECO:0000256" key="2">
    <source>
        <dbReference type="ARBA" id="ARBA00009696"/>
    </source>
</evidence>
<dbReference type="KEGG" id="hhs:HHS_05870"/>
<name>U3U7X8_9GAMM</name>
<dbReference type="Pfam" id="PF03550">
    <property type="entry name" value="LolB"/>
    <property type="match status" value="1"/>
</dbReference>
<evidence type="ECO:0000256" key="6">
    <source>
        <dbReference type="ARBA" id="ARBA00022729"/>
    </source>
</evidence>
<gene>
    <name evidence="13" type="primary">lolB</name>
    <name evidence="14" type="ORF">HHS_05870</name>
</gene>
<keyword evidence="6 13" id="KW-0732">Signal</keyword>
<dbReference type="EMBL" id="AP012554">
    <property type="protein sequence ID" value="BAO00557.1"/>
    <property type="molecule type" value="Genomic_DNA"/>
</dbReference>
<comment type="subcellular location">
    <subcellularLocation>
        <location evidence="1 13">Cell outer membrane</location>
        <topology evidence="1 13">Lipid-anchor</topology>
    </subcellularLocation>
</comment>
<dbReference type="PATRIC" id="fig|1235990.3.peg.582"/>
<evidence type="ECO:0000256" key="13">
    <source>
        <dbReference type="HAMAP-Rule" id="MF_00233"/>
    </source>
</evidence>
<evidence type="ECO:0000313" key="14">
    <source>
        <dbReference type="EMBL" id="BAO00557.1"/>
    </source>
</evidence>
<keyword evidence="15" id="KW-1185">Reference proteome</keyword>
<evidence type="ECO:0000256" key="5">
    <source>
        <dbReference type="ARBA" id="ARBA00022448"/>
    </source>
</evidence>
<dbReference type="STRING" id="1235990.BMSBPS_0216"/>
<evidence type="ECO:0000256" key="1">
    <source>
        <dbReference type="ARBA" id="ARBA00004459"/>
    </source>
</evidence>
<keyword evidence="10 13" id="KW-0143">Chaperone</keyword>
<comment type="similarity">
    <text evidence="2 13">Belongs to the LolB family.</text>
</comment>
<dbReference type="InterPro" id="IPR004565">
    <property type="entry name" value="OM_lipoprot_LolB"/>
</dbReference>
<evidence type="ECO:0000256" key="8">
    <source>
        <dbReference type="ARBA" id="ARBA00023136"/>
    </source>
</evidence>
<keyword evidence="7 13" id="KW-0653">Protein transport</keyword>
<keyword evidence="11 13" id="KW-0998">Cell outer membrane</keyword>
<dbReference type="OrthoDB" id="9797618at2"/>
<evidence type="ECO:0000256" key="10">
    <source>
        <dbReference type="ARBA" id="ARBA00023186"/>
    </source>
</evidence>
<dbReference type="InterPro" id="IPR029046">
    <property type="entry name" value="LolA/LolB/LppX"/>
</dbReference>
<comment type="subunit">
    <text evidence="3 13">Monomer.</text>
</comment>
<dbReference type="GO" id="GO:0009279">
    <property type="term" value="C:cell outer membrane"/>
    <property type="evidence" value="ECO:0007669"/>
    <property type="project" value="UniProtKB-SubCell"/>
</dbReference>
<dbReference type="GO" id="GO:0015031">
    <property type="term" value="P:protein transport"/>
    <property type="evidence" value="ECO:0007669"/>
    <property type="project" value="UniProtKB-KW"/>
</dbReference>
<evidence type="ECO:0000256" key="4">
    <source>
        <dbReference type="ARBA" id="ARBA00016202"/>
    </source>
</evidence>
<dbReference type="Gene3D" id="2.50.20.10">
    <property type="entry name" value="Lipoprotein localisation LolA/LolB/LppX"/>
    <property type="match status" value="1"/>
</dbReference>
<dbReference type="GO" id="GO:0044874">
    <property type="term" value="P:lipoprotein localization to outer membrane"/>
    <property type="evidence" value="ECO:0007669"/>
    <property type="project" value="UniProtKB-UniRule"/>
</dbReference>
<proteinExistence type="inferred from homology"/>
<dbReference type="SUPFAM" id="SSF89392">
    <property type="entry name" value="Prokaryotic lipoproteins and lipoprotein localization factors"/>
    <property type="match status" value="1"/>
</dbReference>
<dbReference type="HAMAP" id="MF_00233">
    <property type="entry name" value="LolB"/>
    <property type="match status" value="1"/>
</dbReference>
<keyword evidence="12 13" id="KW-0449">Lipoprotein</keyword>
<evidence type="ECO:0000256" key="7">
    <source>
        <dbReference type="ARBA" id="ARBA00022927"/>
    </source>
</evidence>
<accession>U3U7X8</accession>
<dbReference type="PROSITE" id="PS51257">
    <property type="entry name" value="PROKAR_LIPOPROTEIN"/>
    <property type="match status" value="1"/>
</dbReference>